<gene>
    <name evidence="1" type="ORF">FUA48_12300</name>
</gene>
<accession>A0A5B9FTJ5</accession>
<proteinExistence type="predicted"/>
<keyword evidence="2" id="KW-1185">Reference proteome</keyword>
<organism evidence="1 2">
    <name type="scientific">Flavobacterium alkalisoli</name>
    <dbReference type="NCBI Taxonomy" id="2602769"/>
    <lineage>
        <taxon>Bacteria</taxon>
        <taxon>Pseudomonadati</taxon>
        <taxon>Bacteroidota</taxon>
        <taxon>Flavobacteriia</taxon>
        <taxon>Flavobacteriales</taxon>
        <taxon>Flavobacteriaceae</taxon>
        <taxon>Flavobacterium</taxon>
    </lineage>
</organism>
<dbReference type="EMBL" id="CP042831">
    <property type="protein sequence ID" value="QEE50330.1"/>
    <property type="molecule type" value="Genomic_DNA"/>
</dbReference>
<name>A0A5B9FTJ5_9FLAO</name>
<dbReference type="Proteomes" id="UP000321222">
    <property type="component" value="Chromosome"/>
</dbReference>
<protein>
    <submittedName>
        <fullName evidence="1">Uncharacterized protein</fullName>
    </submittedName>
</protein>
<dbReference type="RefSeq" id="WP_147583802.1">
    <property type="nucleotide sequence ID" value="NZ_CP042831.1"/>
</dbReference>
<dbReference type="AlphaFoldDB" id="A0A5B9FTJ5"/>
<reference evidence="1 2" key="1">
    <citation type="submission" date="2019-08" db="EMBL/GenBank/DDBJ databases">
        <title>Flavobacterium alkalisoli sp. nov., isolated from rhizosphere soil of Suaeda salsa.</title>
        <authorList>
            <person name="Sun J.-Q."/>
            <person name="Xu L."/>
        </authorList>
    </citation>
    <scope>NUCLEOTIDE SEQUENCE [LARGE SCALE GENOMIC DNA]</scope>
    <source>
        <strain evidence="1 2">XS-5</strain>
    </source>
</reference>
<evidence type="ECO:0000313" key="2">
    <source>
        <dbReference type="Proteomes" id="UP000321222"/>
    </source>
</evidence>
<dbReference type="KEGG" id="fak:FUA48_12300"/>
<sequence>MEKLDLNKIEEITNKATKGPWKSFREGRDHTSGSSFIMTGVDGERGYDIELDMMREEDQDFIAMARNVIPELIDEVKRLQDILKSNSIKFW</sequence>
<evidence type="ECO:0000313" key="1">
    <source>
        <dbReference type="EMBL" id="QEE50330.1"/>
    </source>
</evidence>
<dbReference type="OrthoDB" id="2088266at2"/>